<dbReference type="Pfam" id="PF18998">
    <property type="entry name" value="Flg_new_2"/>
    <property type="match status" value="2"/>
</dbReference>
<dbReference type="NCBIfam" id="NF038122">
    <property type="entry name" value="metallo_LGF"/>
    <property type="match status" value="1"/>
</dbReference>
<dbReference type="InterPro" id="IPR044060">
    <property type="entry name" value="Bacterial_rp_domain"/>
</dbReference>
<dbReference type="EMBL" id="LJUJ01000026">
    <property type="protein sequence ID" value="KPK62767.1"/>
    <property type="molecule type" value="Genomic_DNA"/>
</dbReference>
<dbReference type="SUPFAM" id="SSF55486">
    <property type="entry name" value="Metalloproteases ('zincins'), catalytic domain"/>
    <property type="match status" value="1"/>
</dbReference>
<organism evidence="3 4">
    <name type="scientific">candidate division WOR_3 bacterium SM23_42</name>
    <dbReference type="NCBI Taxonomy" id="1703779"/>
    <lineage>
        <taxon>Bacteria</taxon>
        <taxon>Bacteria division WOR-3</taxon>
    </lineage>
</organism>
<dbReference type="AlphaFoldDB" id="A0A0S8FQ26"/>
<feature type="domain" description="Bacterial repeat" evidence="2">
    <location>
        <begin position="402"/>
        <end position="463"/>
    </location>
</feature>
<dbReference type="Pfam" id="PF13860">
    <property type="entry name" value="FlgD_ig"/>
    <property type="match status" value="1"/>
</dbReference>
<evidence type="ECO:0000259" key="1">
    <source>
        <dbReference type="Pfam" id="PF13860"/>
    </source>
</evidence>
<dbReference type="GO" id="GO:0008237">
    <property type="term" value="F:metallopeptidase activity"/>
    <property type="evidence" value="ECO:0007669"/>
    <property type="project" value="InterPro"/>
</dbReference>
<proteinExistence type="predicted"/>
<gene>
    <name evidence="3" type="ORF">AMJ83_09770</name>
</gene>
<protein>
    <recommendedName>
        <fullName evidence="5">Secretion system C-terminal sorting domain-containing protein</fullName>
    </recommendedName>
</protein>
<dbReference type="Gene3D" id="3.40.390.10">
    <property type="entry name" value="Collagenase (Catalytic Domain)"/>
    <property type="match status" value="1"/>
</dbReference>
<feature type="domain" description="FlgD/Vpr Ig-like" evidence="1">
    <location>
        <begin position="564"/>
        <end position="628"/>
    </location>
</feature>
<dbReference type="InterPro" id="IPR024079">
    <property type="entry name" value="MetalloPept_cat_dom_sf"/>
</dbReference>
<sequence length="639" mass="70762">MKCQRFIETLGVSCLVVLTLPCIGAAELIHGSADPVEAWNSGHYFVEEGPIRQATLYTDGSVHQLPTLIVTWPVTNSDMTNVSFDDFRRMVMTSREAFGNDPNKIVVSGEISRNGLNIVFNVSSPPPGVTAALESVATYIENVFSDSATVTINMNFQPLGPGILGMASSSMAPVPSWTDARNCLINDMDDDDSMQLWLPSGNTIPVRYEYTLPTITNEDRCWFRVATYNAAIGYCPGVAAQITFNSTITWDCDPSDGITGYCFQSVTAHEIGHVLGFGCGAWMNFDIEALDIYRFQFSDSIFDYNPDDLYEFQTTARMVDESPGDNDVISDLISVEYRMSDGSPYQCSHFMQNAVNAIMQPAIGSSQTYYPCFYRAPDRIMFDAIGWDYLLSYFLATRTHLGSGTIERNPDSSWYSPGTEIELTAVPDVGWEFVNWLGDLSGSDNPDTIIMDDDKTVLAYFQTANCTLTIYTDGNGSVIRNPALPYYPSGSAVELTAVPDTGWEFSHWSGNLWGSQNPDTIIMNNDKTVTAHFTQMGIEEISGDLVAVTSLEVFPNPFSDFTDIRYQISDNSREATLKIIDISGRIVKLLNIPSSDIGHQLSVSWDGRDYTGRKVPTGVYFVKLETTDEKITKPILLLK</sequence>
<dbReference type="InterPro" id="IPR026444">
    <property type="entry name" value="Secre_tail"/>
</dbReference>
<dbReference type="InterPro" id="IPR025965">
    <property type="entry name" value="FlgD/Vpr_Ig-like"/>
</dbReference>
<dbReference type="NCBIfam" id="TIGR04183">
    <property type="entry name" value="Por_Secre_tail"/>
    <property type="match status" value="1"/>
</dbReference>
<dbReference type="Proteomes" id="UP000051373">
    <property type="component" value="Unassembled WGS sequence"/>
</dbReference>
<evidence type="ECO:0008006" key="5">
    <source>
        <dbReference type="Google" id="ProtNLM"/>
    </source>
</evidence>
<comment type="caution">
    <text evidence="3">The sequence shown here is derived from an EMBL/GenBank/DDBJ whole genome shotgun (WGS) entry which is preliminary data.</text>
</comment>
<evidence type="ECO:0000313" key="3">
    <source>
        <dbReference type="EMBL" id="KPK62767.1"/>
    </source>
</evidence>
<reference evidence="3 4" key="1">
    <citation type="journal article" date="2015" name="Microbiome">
        <title>Genomic resolution of linkages in carbon, nitrogen, and sulfur cycling among widespread estuary sediment bacteria.</title>
        <authorList>
            <person name="Baker B.J."/>
            <person name="Lazar C.S."/>
            <person name="Teske A.P."/>
            <person name="Dick G.J."/>
        </authorList>
    </citation>
    <scope>NUCLEOTIDE SEQUENCE [LARGE SCALE GENOMIC DNA]</scope>
    <source>
        <strain evidence="3">SM23_42</strain>
    </source>
</reference>
<dbReference type="Gene3D" id="2.60.40.4070">
    <property type="match status" value="1"/>
</dbReference>
<accession>A0A0S8FQ26</accession>
<evidence type="ECO:0000259" key="2">
    <source>
        <dbReference type="Pfam" id="PF18998"/>
    </source>
</evidence>
<feature type="domain" description="Bacterial repeat" evidence="2">
    <location>
        <begin position="467"/>
        <end position="535"/>
    </location>
</feature>
<name>A0A0S8FQ26_UNCW3</name>
<evidence type="ECO:0000313" key="4">
    <source>
        <dbReference type="Proteomes" id="UP000051373"/>
    </source>
</evidence>
<dbReference type="STRING" id="1703779.AMJ83_09770"/>